<dbReference type="Gene3D" id="2.60.120.10">
    <property type="entry name" value="Jelly Rolls"/>
    <property type="match status" value="1"/>
</dbReference>
<evidence type="ECO:0000313" key="4">
    <source>
        <dbReference type="Proteomes" id="UP000603056"/>
    </source>
</evidence>
<dbReference type="Pfam" id="PF14667">
    <property type="entry name" value="Polysacc_synt_C"/>
    <property type="match status" value="1"/>
</dbReference>
<accession>A0A811T6F0</accession>
<dbReference type="SUPFAM" id="SSF51182">
    <property type="entry name" value="RmlC-like cupins"/>
    <property type="match status" value="1"/>
</dbReference>
<evidence type="ECO:0000313" key="3">
    <source>
        <dbReference type="EMBL" id="CAD6491534.1"/>
    </source>
</evidence>
<dbReference type="Proteomes" id="UP000603056">
    <property type="component" value="Unassembled WGS sequence"/>
</dbReference>
<dbReference type="InterPro" id="IPR029303">
    <property type="entry name" value="CapF_C"/>
</dbReference>
<dbReference type="EMBL" id="CAJHIP010000002">
    <property type="protein sequence ID" value="CAD6491163.1"/>
    <property type="molecule type" value="Genomic_DNA"/>
</dbReference>
<sequence>MIDFIDRYFVHNDERGTLEGLINFGNWEELNMIISEAGVERGNHYHKETTELFIILDGEIKVTVQKIDNGRLVGNAEEVEVKKGDVFVINPMLNHVFYIVQKSRWINVLSKPLGTRDQDIFRVDDD</sequence>
<evidence type="ECO:0000259" key="1">
    <source>
        <dbReference type="Pfam" id="PF14667"/>
    </source>
</evidence>
<dbReference type="EMBL" id="CAJHIM010000009">
    <property type="protein sequence ID" value="CAD6491534.1"/>
    <property type="molecule type" value="Genomic_DNA"/>
</dbReference>
<protein>
    <recommendedName>
        <fullName evidence="1">Capsular polysaccharide assembling protein CapF C-terminal domain-containing protein</fullName>
    </recommendedName>
</protein>
<dbReference type="InterPro" id="IPR014710">
    <property type="entry name" value="RmlC-like_jellyroll"/>
</dbReference>
<dbReference type="InterPro" id="IPR011051">
    <property type="entry name" value="RmlC_Cupin_sf"/>
</dbReference>
<comment type="caution">
    <text evidence="2">The sequence shown here is derived from an EMBL/GenBank/DDBJ whole genome shotgun (WGS) entry which is preliminary data.</text>
</comment>
<dbReference type="Proteomes" id="UP000637195">
    <property type="component" value="Unassembled WGS sequence"/>
</dbReference>
<gene>
    <name evidence="3" type="ORF">ANIMEMIM_00164</name>
    <name evidence="2" type="ORF">FFODKBPE_00100</name>
</gene>
<feature type="domain" description="Capsular polysaccharide assembling protein CapF C-terminal" evidence="1">
    <location>
        <begin position="11"/>
        <end position="96"/>
    </location>
</feature>
<evidence type="ECO:0000313" key="2">
    <source>
        <dbReference type="EMBL" id="CAD6491163.1"/>
    </source>
</evidence>
<organism evidence="2 4">
    <name type="scientific">Candidatus Argoarchaeum ethanivorans</name>
    <dbReference type="NCBI Taxonomy" id="2608793"/>
    <lineage>
        <taxon>Archaea</taxon>
        <taxon>Methanobacteriati</taxon>
        <taxon>Methanobacteriota</taxon>
        <taxon>Stenosarchaea group</taxon>
        <taxon>Methanomicrobia</taxon>
        <taxon>Methanosarcinales</taxon>
        <taxon>Methanosarcinales incertae sedis</taxon>
        <taxon>GOM Arc I cluster</taxon>
        <taxon>Candidatus Argoarchaeum</taxon>
    </lineage>
</organism>
<reference evidence="2" key="1">
    <citation type="submission" date="2020-10" db="EMBL/GenBank/DDBJ databases">
        <authorList>
            <person name="Hahn C.J."/>
            <person name="Laso-Perez R."/>
            <person name="Vulcano F."/>
            <person name="Vaziourakis K.-M."/>
            <person name="Stokke R."/>
            <person name="Steen I.H."/>
            <person name="Teske A."/>
            <person name="Boetius A."/>
            <person name="Liebeke M."/>
            <person name="Amann R."/>
            <person name="Knittel K."/>
        </authorList>
    </citation>
    <scope>NUCLEOTIDE SEQUENCE</scope>
    <source>
        <strain evidence="3">Gfbio:e3339647-f889-4370-9287-4fb5cb688e4c:AG393N10_GoMArc1</strain>
        <strain evidence="2">Gfbio:e3339647-f889-4370-9287-4fb5cb688e4c:AG394J04_GoMArc1</strain>
    </source>
</reference>
<name>A0A811T6F0_9EURY</name>
<proteinExistence type="predicted"/>
<dbReference type="AlphaFoldDB" id="A0A811T6F0"/>